<sequence>MRPPRRVGGKVQSRIIIKRNRRPKYQSYLALFHSRSGVERGVRVPPEVREGISRVSLHNMVRRHLFILLCAIFITAFSDYSAAYKITDIVTRSRENLLALAVSVGQLSTRIPDAVIVKLLNSLRWGMKRPHATLGIPRLDPFYLKYLDIGHDIPEISRIRMVGSLESMVATSREFARWVGWRACVATSREFAWWVGWRAWLPHRGSLRGGMSGYVEDVTIWNLSTYQVKHFTIRWENSAVHFNLFFPELLLKGHYEINGSFGNAIYAYGKGPFTVRLIGLEVSGVTTATFQDKALFLESLVLDFTMQRYEGNLENMMGDEKLSQLINRMLNDSLVDVLNYFKPNISKVISKKALDFGNSYLKEMSFSQDDILSWLPGGSQVRNAWNTLVG</sequence>
<dbReference type="InterPro" id="IPR010562">
    <property type="entry name" value="Haemolymph_juvenile_hormone-bd"/>
</dbReference>
<dbReference type="Gene3D" id="3.15.10.30">
    <property type="entry name" value="Haemolymph juvenile hormone binding protein"/>
    <property type="match status" value="1"/>
</dbReference>
<evidence type="ECO:0000256" key="1">
    <source>
        <dbReference type="SAM" id="Phobius"/>
    </source>
</evidence>
<organism evidence="2">
    <name type="scientific">Timema bartmani</name>
    <dbReference type="NCBI Taxonomy" id="61472"/>
    <lineage>
        <taxon>Eukaryota</taxon>
        <taxon>Metazoa</taxon>
        <taxon>Ecdysozoa</taxon>
        <taxon>Arthropoda</taxon>
        <taxon>Hexapoda</taxon>
        <taxon>Insecta</taxon>
        <taxon>Pterygota</taxon>
        <taxon>Neoptera</taxon>
        <taxon>Polyneoptera</taxon>
        <taxon>Phasmatodea</taxon>
        <taxon>Timematodea</taxon>
        <taxon>Timematoidea</taxon>
        <taxon>Timematidae</taxon>
        <taxon>Timema</taxon>
    </lineage>
</organism>
<dbReference type="InterPro" id="IPR038606">
    <property type="entry name" value="To_sf"/>
</dbReference>
<keyword evidence="1" id="KW-0812">Transmembrane</keyword>
<dbReference type="PANTHER" id="PTHR11008:SF9">
    <property type="entry name" value="PROTEIN TAKEOUT-LIKE PROTEIN"/>
    <property type="match status" value="1"/>
</dbReference>
<keyword evidence="1" id="KW-1133">Transmembrane helix</keyword>
<feature type="transmembrane region" description="Helical" evidence="1">
    <location>
        <begin position="65"/>
        <end position="84"/>
    </location>
</feature>
<evidence type="ECO:0000313" key="2">
    <source>
        <dbReference type="EMBL" id="CAD7444503.1"/>
    </source>
</evidence>
<proteinExistence type="predicted"/>
<dbReference type="PANTHER" id="PTHR11008">
    <property type="entry name" value="PROTEIN TAKEOUT-LIKE PROTEIN"/>
    <property type="match status" value="1"/>
</dbReference>
<dbReference type="AlphaFoldDB" id="A0A7R9I2U8"/>
<protein>
    <submittedName>
        <fullName evidence="2">Uncharacterized protein</fullName>
    </submittedName>
</protein>
<dbReference type="Pfam" id="PF06585">
    <property type="entry name" value="JHBP"/>
    <property type="match status" value="1"/>
</dbReference>
<reference evidence="2" key="1">
    <citation type="submission" date="2020-11" db="EMBL/GenBank/DDBJ databases">
        <authorList>
            <person name="Tran Van P."/>
        </authorList>
    </citation>
    <scope>NUCLEOTIDE SEQUENCE</scope>
</reference>
<keyword evidence="1" id="KW-0472">Membrane</keyword>
<name>A0A7R9I2U8_9NEOP</name>
<accession>A0A7R9I2U8</accession>
<dbReference type="EMBL" id="OD566706">
    <property type="protein sequence ID" value="CAD7444503.1"/>
    <property type="molecule type" value="Genomic_DNA"/>
</dbReference>
<gene>
    <name evidence="2" type="ORF">TBIB3V08_LOCUS6879</name>
</gene>